<protein>
    <submittedName>
        <fullName evidence="1">Uncharacterized protein</fullName>
    </submittedName>
</protein>
<evidence type="ECO:0000313" key="1">
    <source>
        <dbReference type="EMBL" id="CCH74799.1"/>
    </source>
</evidence>
<dbReference type="EMBL" id="CAJA01000425">
    <property type="protein sequence ID" value="CCH74799.1"/>
    <property type="molecule type" value="Genomic_DNA"/>
</dbReference>
<proteinExistence type="predicted"/>
<reference evidence="1 2" key="1">
    <citation type="journal article" date="2013" name="ISME J.">
        <title>A metabolic model for members of the genus Tetrasphaera involved in enhanced biological phosphorus removal.</title>
        <authorList>
            <person name="Kristiansen R."/>
            <person name="Nguyen H.T.T."/>
            <person name="Saunders A.M."/>
            <person name="Nielsen J.L."/>
            <person name="Wimmer R."/>
            <person name="Le V.Q."/>
            <person name="McIlroy S.J."/>
            <person name="Petrovski S."/>
            <person name="Seviour R.J."/>
            <person name="Calteau A."/>
            <person name="Nielsen K.L."/>
            <person name="Nielsen P.H."/>
        </authorList>
    </citation>
    <scope>NUCLEOTIDE SEQUENCE [LARGE SCALE GENOMIC DNA]</scope>
    <source>
        <strain evidence="1 2">Ben110</strain>
    </source>
</reference>
<dbReference type="InterPro" id="IPR029035">
    <property type="entry name" value="DHS-like_NAD/FAD-binding_dom"/>
</dbReference>
<evidence type="ECO:0000313" key="2">
    <source>
        <dbReference type="Proteomes" id="UP000035763"/>
    </source>
</evidence>
<keyword evidence="2" id="KW-1185">Reference proteome</keyword>
<dbReference type="OrthoDB" id="5241047at2"/>
<dbReference type="Pfam" id="PF13289">
    <property type="entry name" value="SIR2_2"/>
    <property type="match status" value="1"/>
</dbReference>
<accession>W6K4D0</accession>
<sequence length="503" mass="54372">MSGHVFVVNGRIQHVVHNLAIVPTDSFLTVEEHWNAVYPLRRADPAVSSWAAEHFGQSQSCPTVWFLNVGGRVLGEVTPHEVAHRFKSLLFAMVTPMPLPVNGRVKPLIAVPVLGVGEGGNNARRGDTIRALLEAANEAVTARDVDIAIVTPGKSVFGAVQRHRSSTPGLNTPVSEHTTRLAQLAADSRLSLFIGAGASVPSGLPSWADLIAKLSADADADFRAHVEALHSPLDQAELLSQRYNDSLGRRVIDALPPDALPSLAHALLAGLECRATLTTNYDDLYEQAVAATGRPRPTAIPTNITRDGGQWILKMHGSREQWDSIVLTRSDFVHFDARVKPAASVLQSVALTSHLLIVGASLNDDNVVRLLLEVAKFRSNAGVQGPFATLLGVKDEPARKHLWQGKVEWLTMGSGQLPESARNLEVFLDDVARQACRDSSWLLDERFAGLLEPEAAAPLAGELRRIAARVADLAQGSEPNAWRDLDRALRSFGARPNRRGSDG</sequence>
<name>W6K4D0_9MICO</name>
<gene>
    <name evidence="1" type="ORF">BN11_4810004</name>
</gene>
<dbReference type="SUPFAM" id="SSF52467">
    <property type="entry name" value="DHS-like NAD/FAD-binding domain"/>
    <property type="match status" value="1"/>
</dbReference>
<dbReference type="RefSeq" id="WP_048700140.1">
    <property type="nucleotide sequence ID" value="NZ_HG764815.1"/>
</dbReference>
<comment type="caution">
    <text evidence="1">The sequence shown here is derived from an EMBL/GenBank/DDBJ whole genome shotgun (WGS) entry which is preliminary data.</text>
</comment>
<organism evidence="1 2">
    <name type="scientific">Nostocoides australiense Ben110</name>
    <dbReference type="NCBI Taxonomy" id="1193182"/>
    <lineage>
        <taxon>Bacteria</taxon>
        <taxon>Bacillati</taxon>
        <taxon>Actinomycetota</taxon>
        <taxon>Actinomycetes</taxon>
        <taxon>Micrococcales</taxon>
        <taxon>Intrasporangiaceae</taxon>
        <taxon>Nostocoides</taxon>
    </lineage>
</organism>
<dbReference type="Gene3D" id="3.40.50.1220">
    <property type="entry name" value="TPP-binding domain"/>
    <property type="match status" value="1"/>
</dbReference>
<dbReference type="STRING" id="1193182.BN11_4810004"/>
<dbReference type="Proteomes" id="UP000035763">
    <property type="component" value="Unassembled WGS sequence"/>
</dbReference>
<dbReference type="AlphaFoldDB" id="W6K4D0"/>